<evidence type="ECO:0000256" key="1">
    <source>
        <dbReference type="SAM" id="MobiDB-lite"/>
    </source>
</evidence>
<name>A0A918M8D7_9ACTN</name>
<keyword evidence="3" id="KW-1185">Reference proteome</keyword>
<reference evidence="2" key="2">
    <citation type="submission" date="2020-09" db="EMBL/GenBank/DDBJ databases">
        <authorList>
            <person name="Sun Q."/>
            <person name="Ohkuma M."/>
        </authorList>
    </citation>
    <scope>NUCLEOTIDE SEQUENCE</scope>
    <source>
        <strain evidence="2">JCM 4369</strain>
    </source>
</reference>
<evidence type="ECO:0000313" key="2">
    <source>
        <dbReference type="EMBL" id="GGU78873.1"/>
    </source>
</evidence>
<protein>
    <submittedName>
        <fullName evidence="2">RNA-binding protein</fullName>
    </submittedName>
</protein>
<reference evidence="2" key="1">
    <citation type="journal article" date="2014" name="Int. J. Syst. Evol. Microbiol.">
        <title>Complete genome sequence of Corynebacterium casei LMG S-19264T (=DSM 44701T), isolated from a smear-ripened cheese.</title>
        <authorList>
            <consortium name="US DOE Joint Genome Institute (JGI-PGF)"/>
            <person name="Walter F."/>
            <person name="Albersmeier A."/>
            <person name="Kalinowski J."/>
            <person name="Ruckert C."/>
        </authorList>
    </citation>
    <scope>NUCLEOTIDE SEQUENCE</scope>
    <source>
        <strain evidence="2">JCM 4369</strain>
    </source>
</reference>
<organism evidence="2 3">
    <name type="scientific">Streptomyces filipinensis</name>
    <dbReference type="NCBI Taxonomy" id="66887"/>
    <lineage>
        <taxon>Bacteria</taxon>
        <taxon>Bacillati</taxon>
        <taxon>Actinomycetota</taxon>
        <taxon>Actinomycetes</taxon>
        <taxon>Kitasatosporales</taxon>
        <taxon>Streptomycetaceae</taxon>
        <taxon>Streptomyces</taxon>
    </lineage>
</organism>
<dbReference type="PANTHER" id="PTHR34547">
    <property type="entry name" value="YACP-LIKE NYN DOMAIN PROTEIN"/>
    <property type="match status" value="1"/>
</dbReference>
<comment type="caution">
    <text evidence="2">The sequence shown here is derived from an EMBL/GenBank/DDBJ whole genome shotgun (WGS) entry which is preliminary data.</text>
</comment>
<proteinExistence type="predicted"/>
<accession>A0A918M8D7</accession>
<dbReference type="PANTHER" id="PTHR34547:SF1">
    <property type="entry name" value="YACP-LIKE NYN DOMAIN PROTEIN"/>
    <property type="match status" value="1"/>
</dbReference>
<dbReference type="InterPro" id="IPR010298">
    <property type="entry name" value="YacP-like"/>
</dbReference>
<dbReference type="Pfam" id="PF05991">
    <property type="entry name" value="NYN_YacP"/>
    <property type="match status" value="1"/>
</dbReference>
<feature type="compositionally biased region" description="Basic and acidic residues" evidence="1">
    <location>
        <begin position="209"/>
        <end position="219"/>
    </location>
</feature>
<dbReference type="AlphaFoldDB" id="A0A918M8D7"/>
<gene>
    <name evidence="2" type="ORF">GCM10010260_09250</name>
</gene>
<evidence type="ECO:0000313" key="3">
    <source>
        <dbReference type="Proteomes" id="UP000618795"/>
    </source>
</evidence>
<sequence>MVETAGGGPGDGTAEVLDRPLPDGVRRRVVQIVSDGFGGLTVAELPAQLRQYARFAPNRRAKFAGNAMAAALETDPLFRQRIGEKFREAQPELAGALDSGPPPPAADPLDVAAAAYVLRPAGWVKLVTAAGEEAQRADAERADEESRAELERLRAELAQARDHTRAETERLRTELESAKKEAESLHRKLRAALSDVKRGEAALRKVQGESDAVRTEAHRQVSAAESESRRLKARLGEAEAALEATRRAAREGRSVEDMRVRLLLDTLLEATQGLRRELALPPVSVRPAETVDAVEPGRMTPKDIAARALSEHDPAILDQLLALPQAHLVVDGYNVTKTGYPQMPLEKQRLRLLGQLSALAAQTGAEVTCVFDGAELAAPVLLAPPRGVRVLFSKPGVTADELIRQLVRAEPPGRPVIVASTDREVADGVAKAGARPVASAVLLKRLS</sequence>
<dbReference type="EMBL" id="BMTD01000001">
    <property type="protein sequence ID" value="GGU78873.1"/>
    <property type="molecule type" value="Genomic_DNA"/>
</dbReference>
<dbReference type="Proteomes" id="UP000618795">
    <property type="component" value="Unassembled WGS sequence"/>
</dbReference>
<dbReference type="RefSeq" id="WP_191871287.1">
    <property type="nucleotide sequence ID" value="NZ_BMTD01000001.1"/>
</dbReference>
<feature type="region of interest" description="Disordered" evidence="1">
    <location>
        <begin position="1"/>
        <end position="20"/>
    </location>
</feature>
<feature type="region of interest" description="Disordered" evidence="1">
    <location>
        <begin position="209"/>
        <end position="228"/>
    </location>
</feature>
<feature type="compositionally biased region" description="Gly residues" evidence="1">
    <location>
        <begin position="1"/>
        <end position="11"/>
    </location>
</feature>